<accession>A0AAD6WTE4</accession>
<proteinExistence type="predicted"/>
<protein>
    <submittedName>
        <fullName evidence="2">Uncharacterized protein</fullName>
    </submittedName>
</protein>
<reference evidence="2" key="1">
    <citation type="submission" date="2023-03" db="EMBL/GenBank/DDBJ databases">
        <title>Massive genome expansion in bonnet fungi (Mycena s.s.) driven by repeated elements and novel gene families across ecological guilds.</title>
        <authorList>
            <consortium name="Lawrence Berkeley National Laboratory"/>
            <person name="Harder C.B."/>
            <person name="Miyauchi S."/>
            <person name="Viragh M."/>
            <person name="Kuo A."/>
            <person name="Thoen E."/>
            <person name="Andreopoulos B."/>
            <person name="Lu D."/>
            <person name="Skrede I."/>
            <person name="Drula E."/>
            <person name="Henrissat B."/>
            <person name="Morin E."/>
            <person name="Kohler A."/>
            <person name="Barry K."/>
            <person name="LaButti K."/>
            <person name="Morin E."/>
            <person name="Salamov A."/>
            <person name="Lipzen A."/>
            <person name="Mereny Z."/>
            <person name="Hegedus B."/>
            <person name="Baldrian P."/>
            <person name="Stursova M."/>
            <person name="Weitz H."/>
            <person name="Taylor A."/>
            <person name="Grigoriev I.V."/>
            <person name="Nagy L.G."/>
            <person name="Martin F."/>
            <person name="Kauserud H."/>
        </authorList>
    </citation>
    <scope>NUCLEOTIDE SEQUENCE</scope>
    <source>
        <strain evidence="2">CBHHK200</strain>
    </source>
</reference>
<keyword evidence="3" id="KW-1185">Reference proteome</keyword>
<feature type="region of interest" description="Disordered" evidence="1">
    <location>
        <begin position="98"/>
        <end position="136"/>
    </location>
</feature>
<gene>
    <name evidence="2" type="ORF">C8F04DRAFT_1194095</name>
</gene>
<feature type="compositionally biased region" description="Polar residues" evidence="1">
    <location>
        <begin position="98"/>
        <end position="109"/>
    </location>
</feature>
<evidence type="ECO:0000313" key="3">
    <source>
        <dbReference type="Proteomes" id="UP001218188"/>
    </source>
</evidence>
<feature type="region of interest" description="Disordered" evidence="1">
    <location>
        <begin position="150"/>
        <end position="198"/>
    </location>
</feature>
<sequence>MTHVRDKYAAFVGAQASAVIHFGTRADGETGEVWFAPDAGGSTYNYKTLTAGLGALNCAQKIFIMMRWYQIGGWHGAEIFSSSGNQYDLRRTIATRYQKGQTQAKNEISPTHRRPHKEKKIPNCGQSERTSCPPSHIYTNEMLDALVLTSRSDPWPGGEHQISPPAPTKRRKRKGDASPRQRANGGRARDPQRAPRKG</sequence>
<feature type="compositionally biased region" description="Basic and acidic residues" evidence="1">
    <location>
        <begin position="187"/>
        <end position="198"/>
    </location>
</feature>
<evidence type="ECO:0000313" key="2">
    <source>
        <dbReference type="EMBL" id="KAJ7022821.1"/>
    </source>
</evidence>
<dbReference type="Proteomes" id="UP001218188">
    <property type="component" value="Unassembled WGS sequence"/>
</dbReference>
<feature type="compositionally biased region" description="Polar residues" evidence="1">
    <location>
        <begin position="124"/>
        <end position="133"/>
    </location>
</feature>
<evidence type="ECO:0000256" key="1">
    <source>
        <dbReference type="SAM" id="MobiDB-lite"/>
    </source>
</evidence>
<comment type="caution">
    <text evidence="2">The sequence shown here is derived from an EMBL/GenBank/DDBJ whole genome shotgun (WGS) entry which is preliminary data.</text>
</comment>
<name>A0AAD6WTE4_9AGAR</name>
<dbReference type="EMBL" id="JARJCM010000201">
    <property type="protein sequence ID" value="KAJ7022821.1"/>
    <property type="molecule type" value="Genomic_DNA"/>
</dbReference>
<organism evidence="2 3">
    <name type="scientific">Mycena alexandri</name>
    <dbReference type="NCBI Taxonomy" id="1745969"/>
    <lineage>
        <taxon>Eukaryota</taxon>
        <taxon>Fungi</taxon>
        <taxon>Dikarya</taxon>
        <taxon>Basidiomycota</taxon>
        <taxon>Agaricomycotina</taxon>
        <taxon>Agaricomycetes</taxon>
        <taxon>Agaricomycetidae</taxon>
        <taxon>Agaricales</taxon>
        <taxon>Marasmiineae</taxon>
        <taxon>Mycenaceae</taxon>
        <taxon>Mycena</taxon>
    </lineage>
</organism>
<dbReference type="AlphaFoldDB" id="A0AAD6WTE4"/>